<organism evidence="1 2">
    <name type="scientific">Vaccinium darrowii</name>
    <dbReference type="NCBI Taxonomy" id="229202"/>
    <lineage>
        <taxon>Eukaryota</taxon>
        <taxon>Viridiplantae</taxon>
        <taxon>Streptophyta</taxon>
        <taxon>Embryophyta</taxon>
        <taxon>Tracheophyta</taxon>
        <taxon>Spermatophyta</taxon>
        <taxon>Magnoliopsida</taxon>
        <taxon>eudicotyledons</taxon>
        <taxon>Gunneridae</taxon>
        <taxon>Pentapetalae</taxon>
        <taxon>asterids</taxon>
        <taxon>Ericales</taxon>
        <taxon>Ericaceae</taxon>
        <taxon>Vaccinioideae</taxon>
        <taxon>Vaccinieae</taxon>
        <taxon>Vaccinium</taxon>
    </lineage>
</organism>
<name>A0ACB7XB19_9ERIC</name>
<accession>A0ACB7XB19</accession>
<dbReference type="Proteomes" id="UP000828048">
    <property type="component" value="Chromosome 6"/>
</dbReference>
<sequence>MAGKQTSTNSNVCEKIYKAICPLSSKVTSSAPIDQKKPTDKAVSTEVPVNFNTSLSPAPSKLDEVSSVEKNGQVVKVASRNEPVKTKLATAGVTVPEKAKPLEEEGNGNDKFSSYIDRSRAKLRATSNIGTGNGGGVGGGGGKSLLRRDTFHDRVSDYINRAKNKIRSNSNLGGRSVSIK</sequence>
<keyword evidence="2" id="KW-1185">Reference proteome</keyword>
<evidence type="ECO:0000313" key="1">
    <source>
        <dbReference type="EMBL" id="KAH7837766.1"/>
    </source>
</evidence>
<protein>
    <submittedName>
        <fullName evidence="1">Uncharacterized protein</fullName>
    </submittedName>
</protein>
<comment type="caution">
    <text evidence="1">The sequence shown here is derived from an EMBL/GenBank/DDBJ whole genome shotgun (WGS) entry which is preliminary data.</text>
</comment>
<proteinExistence type="predicted"/>
<dbReference type="EMBL" id="CM037156">
    <property type="protein sequence ID" value="KAH7837766.1"/>
    <property type="molecule type" value="Genomic_DNA"/>
</dbReference>
<reference evidence="1 2" key="1">
    <citation type="journal article" date="2021" name="Hortic Res">
        <title>High-quality reference genome and annotation aids understanding of berry development for evergreen blueberry (Vaccinium darrowii).</title>
        <authorList>
            <person name="Yu J."/>
            <person name="Hulse-Kemp A.M."/>
            <person name="Babiker E."/>
            <person name="Staton M."/>
        </authorList>
    </citation>
    <scope>NUCLEOTIDE SEQUENCE [LARGE SCALE GENOMIC DNA]</scope>
    <source>
        <strain evidence="2">cv. NJ 8807/NJ 8810</strain>
        <tissue evidence="1">Young leaf</tissue>
    </source>
</reference>
<evidence type="ECO:0000313" key="2">
    <source>
        <dbReference type="Proteomes" id="UP000828048"/>
    </source>
</evidence>
<gene>
    <name evidence="1" type="ORF">Vadar_017725</name>
</gene>